<proteinExistence type="evidence at transcript level"/>
<reference evidence="2" key="1">
    <citation type="journal article" date="2018" name="Comp. Biochem. Physiol. Part D Genomics Proteomics">
        <title>Analysis of the grapevine moth Lobesia botrana antennal transcriptome and expression of odorant-binding and chemosensory proteins.</title>
        <authorList>
            <person name="Rojas V."/>
            <person name="Jimenez H."/>
            <person name="Palma-Millanao R."/>
            <person name="Gonzalez-Gonzalez A."/>
            <person name="Machuca J."/>
            <person name="Godoy R."/>
            <person name="Ceballos R."/>
            <person name="Mutis A."/>
            <person name="Venthur H."/>
        </authorList>
    </citation>
    <scope>NUCLEOTIDE SEQUENCE</scope>
</reference>
<keyword evidence="2" id="KW-0675">Receptor</keyword>
<keyword evidence="1" id="KW-0472">Membrane</keyword>
<organism evidence="2">
    <name type="scientific">Lobesia botrana</name>
    <dbReference type="NCBI Taxonomy" id="209534"/>
    <lineage>
        <taxon>Eukaryota</taxon>
        <taxon>Metazoa</taxon>
        <taxon>Ecdysozoa</taxon>
        <taxon>Arthropoda</taxon>
        <taxon>Hexapoda</taxon>
        <taxon>Insecta</taxon>
        <taxon>Pterygota</taxon>
        <taxon>Neoptera</taxon>
        <taxon>Endopterygota</taxon>
        <taxon>Lepidoptera</taxon>
        <taxon>Glossata</taxon>
        <taxon>Ditrysia</taxon>
        <taxon>Tortricoidea</taxon>
        <taxon>Tortricidae</taxon>
        <taxon>Olethreutinae</taxon>
        <taxon>Olethreutini</taxon>
        <taxon>Lobesia</taxon>
    </lineage>
</organism>
<evidence type="ECO:0000256" key="1">
    <source>
        <dbReference type="SAM" id="Phobius"/>
    </source>
</evidence>
<keyword evidence="1" id="KW-0812">Transmembrane</keyword>
<feature type="transmembrane region" description="Helical" evidence="1">
    <location>
        <begin position="77"/>
        <end position="97"/>
    </location>
</feature>
<keyword evidence="1" id="KW-1133">Transmembrane helix</keyword>
<sequence>MILFYFDVNVIVATRVVKFLEYEVTLWKGELVRFQDTCSETNHVQLVKYLVEVGTEEKRLMKAYVDIIRAFKLCSSIFGMSILVLMVEAFAHPLIYVQFFIDICKGAEGTQFQFVSRLVFLVSLVWIVKTFTLLSWLCVECQKFCLAVVDVEKTSAIILSKDRCLVPAHRLSKNVL</sequence>
<dbReference type="EMBL" id="MG820651">
    <property type="protein sequence ID" value="AXF48822.1"/>
    <property type="molecule type" value="mRNA"/>
</dbReference>
<evidence type="ECO:0000313" key="2">
    <source>
        <dbReference type="EMBL" id="AXF48822.1"/>
    </source>
</evidence>
<name>A0A345BEZ8_9NEOP</name>
<dbReference type="AlphaFoldDB" id="A0A345BEZ8"/>
<protein>
    <submittedName>
        <fullName evidence="2">Gustatory receptor GR60</fullName>
    </submittedName>
</protein>
<accession>A0A345BEZ8</accession>
<feature type="transmembrane region" description="Helical" evidence="1">
    <location>
        <begin position="118"/>
        <end position="137"/>
    </location>
</feature>